<reference evidence="4" key="2">
    <citation type="submission" date="2020-04" db="EMBL/GenBank/DDBJ databases">
        <authorList>
            <consortium name="NCBI Genome Project"/>
        </authorList>
    </citation>
    <scope>NUCLEOTIDE SEQUENCE</scope>
    <source>
        <strain evidence="4">CBS 304.34</strain>
    </source>
</reference>
<evidence type="ECO:0000313" key="3">
    <source>
        <dbReference type="Proteomes" id="UP000504636"/>
    </source>
</evidence>
<protein>
    <submittedName>
        <fullName evidence="2 4">Uncharacterized protein</fullName>
    </submittedName>
</protein>
<organism evidence="2">
    <name type="scientific">Mytilinidion resinicola</name>
    <dbReference type="NCBI Taxonomy" id="574789"/>
    <lineage>
        <taxon>Eukaryota</taxon>
        <taxon>Fungi</taxon>
        <taxon>Dikarya</taxon>
        <taxon>Ascomycota</taxon>
        <taxon>Pezizomycotina</taxon>
        <taxon>Dothideomycetes</taxon>
        <taxon>Pleosporomycetidae</taxon>
        <taxon>Mytilinidiales</taxon>
        <taxon>Mytilinidiaceae</taxon>
        <taxon>Mytilinidion</taxon>
    </lineage>
</organism>
<dbReference type="AlphaFoldDB" id="A0A6A6Y4S5"/>
<reference evidence="4" key="3">
    <citation type="submission" date="2025-04" db="UniProtKB">
        <authorList>
            <consortium name="RefSeq"/>
        </authorList>
    </citation>
    <scope>IDENTIFICATION</scope>
    <source>
        <strain evidence="4">CBS 304.34</strain>
    </source>
</reference>
<dbReference type="GeneID" id="54463398"/>
<reference evidence="2 4" key="1">
    <citation type="journal article" date="2020" name="Stud. Mycol.">
        <title>101 Dothideomycetes genomes: a test case for predicting lifestyles and emergence of pathogens.</title>
        <authorList>
            <person name="Haridas S."/>
            <person name="Albert R."/>
            <person name="Binder M."/>
            <person name="Bloem J."/>
            <person name="Labutti K."/>
            <person name="Salamov A."/>
            <person name="Andreopoulos B."/>
            <person name="Baker S."/>
            <person name="Barry K."/>
            <person name="Bills G."/>
            <person name="Bluhm B."/>
            <person name="Cannon C."/>
            <person name="Castanera R."/>
            <person name="Culley D."/>
            <person name="Daum C."/>
            <person name="Ezra D."/>
            <person name="Gonzalez J."/>
            <person name="Henrissat B."/>
            <person name="Kuo A."/>
            <person name="Liang C."/>
            <person name="Lipzen A."/>
            <person name="Lutzoni F."/>
            <person name="Magnuson J."/>
            <person name="Mondo S."/>
            <person name="Nolan M."/>
            <person name="Ohm R."/>
            <person name="Pangilinan J."/>
            <person name="Park H.-J."/>
            <person name="Ramirez L."/>
            <person name="Alfaro M."/>
            <person name="Sun H."/>
            <person name="Tritt A."/>
            <person name="Yoshinaga Y."/>
            <person name="Zwiers L.-H."/>
            <person name="Turgeon B."/>
            <person name="Goodwin S."/>
            <person name="Spatafora J."/>
            <person name="Crous P."/>
            <person name="Grigoriev I."/>
        </authorList>
    </citation>
    <scope>NUCLEOTIDE SEQUENCE</scope>
    <source>
        <strain evidence="2 4">CBS 304.34</strain>
    </source>
</reference>
<gene>
    <name evidence="2 4" type="ORF">BDZ99DRAFT_482648</name>
</gene>
<name>A0A6A6Y4S5_9PEZI</name>
<keyword evidence="3" id="KW-1185">Reference proteome</keyword>
<evidence type="ECO:0000313" key="2">
    <source>
        <dbReference type="EMBL" id="KAF2802797.1"/>
    </source>
</evidence>
<dbReference type="EMBL" id="MU003721">
    <property type="protein sequence ID" value="KAF2802797.1"/>
    <property type="molecule type" value="Genomic_DNA"/>
</dbReference>
<dbReference type="RefSeq" id="XP_033569761.1">
    <property type="nucleotide sequence ID" value="XM_033722505.1"/>
</dbReference>
<proteinExistence type="predicted"/>
<evidence type="ECO:0000313" key="4">
    <source>
        <dbReference type="RefSeq" id="XP_033569761.1"/>
    </source>
</evidence>
<feature type="compositionally biased region" description="Polar residues" evidence="1">
    <location>
        <begin position="46"/>
        <end position="68"/>
    </location>
</feature>
<feature type="region of interest" description="Disordered" evidence="1">
    <location>
        <begin position="22"/>
        <end position="79"/>
    </location>
</feature>
<accession>A0A6A6Y4S5</accession>
<dbReference type="Proteomes" id="UP000504636">
    <property type="component" value="Unplaced"/>
</dbReference>
<sequence length="153" mass="17421">MYSARMAHSFCIIEKGTEYHSHTSETANPTPDLSPDASCEAMSKTAHITKSSCSDTNELTERPSQNMQPLAENMEQDDGRKATIEELRQKVQALMESKELDDKKYKDQHDQIRQKRSENEILAKNVAGLAETVMRLSRTVLNLYKRIDESSQE</sequence>
<evidence type="ECO:0000256" key="1">
    <source>
        <dbReference type="SAM" id="MobiDB-lite"/>
    </source>
</evidence>